<sequence length="288" mass="30640">MKNNTLESVMKWVFFLSAAMSIFALAAICYFIFVGGIPFMAQYGFTDFLFGSQWAPRGEIYGIAPMIVGSLYVTLGAVLLGVPTGIFTSVFMAYYCPAKLHKILKPAVNLMAGIPSIVYGYFGMVVIVPVIRNFARTIGARSNGMGILAASIVLGIMILPTIITMSESSLRAVPKAYYQASVGLGATHDRTAYKIMVPAAKSGIVASVILGIGRAIGETMAVVMVAGNQAIFPNSIFSGVRTMTTNIVLEMAYASGDHQAALIATGAVLFVFILIINSIFAVVTRKGK</sequence>
<dbReference type="STRING" id="128944.AWM75_05180"/>
<evidence type="ECO:0000313" key="12">
    <source>
        <dbReference type="Proteomes" id="UP000062260"/>
    </source>
</evidence>
<dbReference type="Pfam" id="PF00528">
    <property type="entry name" value="BPD_transp_1"/>
    <property type="match status" value="1"/>
</dbReference>
<reference evidence="12" key="2">
    <citation type="submission" date="2016-01" db="EMBL/GenBank/DDBJ databases">
        <title>Six Aerococcus type strain genome sequencing and assembly using PacBio and Illumina Hiseq.</title>
        <authorList>
            <person name="Carkaci D."/>
            <person name="Dargis R."/>
            <person name="Nielsen X.C."/>
            <person name="Skovgaard O."/>
            <person name="Fuursted K."/>
            <person name="Christensen J.J."/>
        </authorList>
    </citation>
    <scope>NUCLEOTIDE SEQUENCE [LARGE SCALE GENOMIC DNA]</scope>
    <source>
        <strain evidence="12">CCUG42038B</strain>
    </source>
</reference>
<dbReference type="SUPFAM" id="SSF161098">
    <property type="entry name" value="MetI-like"/>
    <property type="match status" value="1"/>
</dbReference>
<keyword evidence="3 9" id="KW-0813">Transport</keyword>
<evidence type="ECO:0000256" key="2">
    <source>
        <dbReference type="ARBA" id="ARBA00007069"/>
    </source>
</evidence>
<accession>A0A0X8FLS3</accession>
<feature type="transmembrane region" description="Helical" evidence="9">
    <location>
        <begin position="260"/>
        <end position="283"/>
    </location>
</feature>
<evidence type="ECO:0000256" key="10">
    <source>
        <dbReference type="RuleBase" id="RU363054"/>
    </source>
</evidence>
<dbReference type="KEGG" id="auh:AWM75_05180"/>
<dbReference type="PANTHER" id="PTHR30425">
    <property type="entry name" value="PHOSPHATE TRANSPORT SYSTEM PERMEASE PROTEIN PST"/>
    <property type="match status" value="1"/>
</dbReference>
<evidence type="ECO:0000256" key="5">
    <source>
        <dbReference type="ARBA" id="ARBA00022592"/>
    </source>
</evidence>
<feature type="transmembrane region" description="Helical" evidence="9">
    <location>
        <begin position="143"/>
        <end position="165"/>
    </location>
</feature>
<comment type="function">
    <text evidence="10">Part of the binding-protein-dependent transport system for phosphate; probably responsible for the translocation of the substrate across the membrane.</text>
</comment>
<dbReference type="InterPro" id="IPR011864">
    <property type="entry name" value="Phosphate_PstC"/>
</dbReference>
<protein>
    <recommendedName>
        <fullName evidence="10">Phosphate transport system permease protein</fullName>
    </recommendedName>
</protein>
<dbReference type="InterPro" id="IPR051124">
    <property type="entry name" value="Phosphate_Transport_Permease"/>
</dbReference>
<evidence type="ECO:0000313" key="11">
    <source>
        <dbReference type="EMBL" id="AMB99424.1"/>
    </source>
</evidence>
<organism evidence="11 12">
    <name type="scientific">Aerococcus urinaehominis</name>
    <dbReference type="NCBI Taxonomy" id="128944"/>
    <lineage>
        <taxon>Bacteria</taxon>
        <taxon>Bacillati</taxon>
        <taxon>Bacillota</taxon>
        <taxon>Bacilli</taxon>
        <taxon>Lactobacillales</taxon>
        <taxon>Aerococcaceae</taxon>
        <taxon>Aerococcus</taxon>
    </lineage>
</organism>
<evidence type="ECO:0000256" key="9">
    <source>
        <dbReference type="RuleBase" id="RU363032"/>
    </source>
</evidence>
<feature type="transmembrane region" description="Helical" evidence="9">
    <location>
        <begin position="107"/>
        <end position="131"/>
    </location>
</feature>
<dbReference type="GO" id="GO:0005886">
    <property type="term" value="C:plasma membrane"/>
    <property type="evidence" value="ECO:0007669"/>
    <property type="project" value="UniProtKB-SubCell"/>
</dbReference>
<gene>
    <name evidence="11" type="ORF">AWM75_05180</name>
</gene>
<feature type="transmembrane region" description="Helical" evidence="9">
    <location>
        <begin position="204"/>
        <end position="226"/>
    </location>
</feature>
<dbReference type="AlphaFoldDB" id="A0A0X8FLS3"/>
<dbReference type="PANTHER" id="PTHR30425:SF1">
    <property type="entry name" value="PHOSPHATE TRANSPORT SYSTEM PERMEASE PROTEIN PSTC"/>
    <property type="match status" value="1"/>
</dbReference>
<evidence type="ECO:0000256" key="3">
    <source>
        <dbReference type="ARBA" id="ARBA00022448"/>
    </source>
</evidence>
<keyword evidence="5 10" id="KW-0592">Phosphate transport</keyword>
<keyword evidence="6 9" id="KW-0812">Transmembrane</keyword>
<keyword evidence="7 9" id="KW-1133">Transmembrane helix</keyword>
<dbReference type="PROSITE" id="PS50928">
    <property type="entry name" value="ABC_TM1"/>
    <property type="match status" value="1"/>
</dbReference>
<dbReference type="Gene3D" id="1.10.3720.10">
    <property type="entry name" value="MetI-like"/>
    <property type="match status" value="1"/>
</dbReference>
<comment type="similarity">
    <text evidence="2 10">Belongs to the binding-protein-dependent transport system permease family. CysTW subfamily.</text>
</comment>
<dbReference type="RefSeq" id="WP_067979133.1">
    <property type="nucleotide sequence ID" value="NZ_CP014163.1"/>
</dbReference>
<evidence type="ECO:0000256" key="7">
    <source>
        <dbReference type="ARBA" id="ARBA00022989"/>
    </source>
</evidence>
<dbReference type="GO" id="GO:0006817">
    <property type="term" value="P:phosphate ion transport"/>
    <property type="evidence" value="ECO:0007669"/>
    <property type="project" value="UniProtKB-KW"/>
</dbReference>
<comment type="subcellular location">
    <subcellularLocation>
        <location evidence="1 9">Cell membrane</location>
        <topology evidence="1 9">Multi-pass membrane protein</topology>
    </subcellularLocation>
</comment>
<dbReference type="InterPro" id="IPR035906">
    <property type="entry name" value="MetI-like_sf"/>
</dbReference>
<dbReference type="GO" id="GO:0005315">
    <property type="term" value="F:phosphate transmembrane transporter activity"/>
    <property type="evidence" value="ECO:0007669"/>
    <property type="project" value="InterPro"/>
</dbReference>
<evidence type="ECO:0000256" key="6">
    <source>
        <dbReference type="ARBA" id="ARBA00022692"/>
    </source>
</evidence>
<evidence type="ECO:0000256" key="8">
    <source>
        <dbReference type="ARBA" id="ARBA00023136"/>
    </source>
</evidence>
<evidence type="ECO:0000256" key="4">
    <source>
        <dbReference type="ARBA" id="ARBA00022475"/>
    </source>
</evidence>
<feature type="transmembrane region" description="Helical" evidence="9">
    <location>
        <begin position="71"/>
        <end position="95"/>
    </location>
</feature>
<proteinExistence type="inferred from homology"/>
<dbReference type="EMBL" id="CP014163">
    <property type="protein sequence ID" value="AMB99424.1"/>
    <property type="molecule type" value="Genomic_DNA"/>
</dbReference>
<keyword evidence="4 10" id="KW-1003">Cell membrane</keyword>
<name>A0A0X8FLS3_9LACT</name>
<dbReference type="NCBIfam" id="TIGR02138">
    <property type="entry name" value="phosphate_pstC"/>
    <property type="match status" value="1"/>
</dbReference>
<keyword evidence="8 9" id="KW-0472">Membrane</keyword>
<evidence type="ECO:0000256" key="1">
    <source>
        <dbReference type="ARBA" id="ARBA00004651"/>
    </source>
</evidence>
<dbReference type="OrthoDB" id="9785113at2"/>
<dbReference type="CDD" id="cd06261">
    <property type="entry name" value="TM_PBP2"/>
    <property type="match status" value="1"/>
</dbReference>
<reference evidence="11 12" key="1">
    <citation type="journal article" date="2016" name="Genome Announc.">
        <title>Complete Genome Sequences of Aerococcus christensenii CCUG 28831T, Aerococcus sanguinicola CCUG 43001T, Aerococcus urinae CCUG 36881T, Aerococcus urinaeequi CCUG 28094T, Aerococcus urinaehominis CCUG 42038 BT, and Aerococcus viridans CCUG 4311T.</title>
        <authorList>
            <person name="Carkaci D."/>
            <person name="Dargis R."/>
            <person name="Nielsen X.C."/>
            <person name="Skovgaard O."/>
            <person name="Fuursted K."/>
            <person name="Christensen J.J."/>
        </authorList>
    </citation>
    <scope>NUCLEOTIDE SEQUENCE [LARGE SCALE GENOMIC DNA]</scope>
    <source>
        <strain evidence="11 12">CCUG42038B</strain>
    </source>
</reference>
<keyword evidence="12" id="KW-1185">Reference proteome</keyword>
<dbReference type="InterPro" id="IPR000515">
    <property type="entry name" value="MetI-like"/>
</dbReference>
<feature type="transmembrane region" description="Helical" evidence="9">
    <location>
        <begin position="12"/>
        <end position="33"/>
    </location>
</feature>
<dbReference type="Proteomes" id="UP000062260">
    <property type="component" value="Chromosome"/>
</dbReference>